<evidence type="ECO:0000256" key="8">
    <source>
        <dbReference type="ARBA" id="ARBA00022840"/>
    </source>
</evidence>
<dbReference type="RefSeq" id="WP_274151956.1">
    <property type="nucleotide sequence ID" value="NZ_CP117812.1"/>
</dbReference>
<dbReference type="SUPFAM" id="SSF55681">
    <property type="entry name" value="Class II aaRS and biotin synthetases"/>
    <property type="match status" value="1"/>
</dbReference>
<protein>
    <recommendedName>
        <fullName evidence="13">Threonine--tRNA ligase</fullName>
        <ecNumber evidence="13">6.1.1.3</ecNumber>
    </recommendedName>
    <alternativeName>
        <fullName evidence="13">Threonyl-tRNA synthetase</fullName>
        <shortName evidence="13">ThrRS</shortName>
    </alternativeName>
</protein>
<keyword evidence="9 13" id="KW-0694">RNA-binding</keyword>
<reference evidence="15 16" key="1">
    <citation type="submission" date="2023-02" db="EMBL/GenBank/DDBJ databases">
        <title>Genome sequence of Lentisphaera profundi SAORIC-696.</title>
        <authorList>
            <person name="Kim e."/>
            <person name="Cho J.-C."/>
            <person name="Choi A."/>
            <person name="Kang I."/>
        </authorList>
    </citation>
    <scope>NUCLEOTIDE SEQUENCE [LARGE SCALE GENOMIC DNA]</scope>
    <source>
        <strain evidence="15 16">SAORIC-696</strain>
    </source>
</reference>
<dbReference type="Gene3D" id="3.30.980.10">
    <property type="entry name" value="Threonyl-trna Synthetase, Chain A, domain 2"/>
    <property type="match status" value="1"/>
</dbReference>
<dbReference type="Gene3D" id="3.40.50.800">
    <property type="entry name" value="Anticodon-binding domain"/>
    <property type="match status" value="1"/>
</dbReference>
<dbReference type="InterPro" id="IPR006195">
    <property type="entry name" value="aa-tRNA-synth_II"/>
</dbReference>
<evidence type="ECO:0000256" key="4">
    <source>
        <dbReference type="ARBA" id="ARBA00022598"/>
    </source>
</evidence>
<dbReference type="PRINTS" id="PR01047">
    <property type="entry name" value="TRNASYNTHTHR"/>
</dbReference>
<keyword evidence="10 13" id="KW-0648">Protein biosynthesis</keyword>
<evidence type="ECO:0000256" key="5">
    <source>
        <dbReference type="ARBA" id="ARBA00022723"/>
    </source>
</evidence>
<dbReference type="InterPro" id="IPR047246">
    <property type="entry name" value="ThrRS_anticodon"/>
</dbReference>
<accession>A0ABY7VTJ4</accession>
<evidence type="ECO:0000256" key="10">
    <source>
        <dbReference type="ARBA" id="ARBA00022917"/>
    </source>
</evidence>
<dbReference type="NCBIfam" id="TIGR00418">
    <property type="entry name" value="thrS"/>
    <property type="match status" value="1"/>
</dbReference>
<keyword evidence="6 13" id="KW-0547">Nucleotide-binding</keyword>
<keyword evidence="2 13" id="KW-0963">Cytoplasm</keyword>
<dbReference type="Gene3D" id="3.30.930.10">
    <property type="entry name" value="Bira Bifunctional Protein, Domain 2"/>
    <property type="match status" value="1"/>
</dbReference>
<feature type="binding site" evidence="13">
    <location>
        <position position="287"/>
    </location>
    <ligand>
        <name>Zn(2+)</name>
        <dbReference type="ChEBI" id="CHEBI:29105"/>
        <note>catalytic</note>
    </ligand>
</feature>
<evidence type="ECO:0000256" key="2">
    <source>
        <dbReference type="ARBA" id="ARBA00022490"/>
    </source>
</evidence>
<keyword evidence="8 13" id="KW-0067">ATP-binding</keyword>
<dbReference type="Pfam" id="PF07973">
    <property type="entry name" value="tRNA_SAD"/>
    <property type="match status" value="1"/>
</dbReference>
<dbReference type="InterPro" id="IPR036621">
    <property type="entry name" value="Anticodon-bd_dom_sf"/>
</dbReference>
<dbReference type="Pfam" id="PF00587">
    <property type="entry name" value="tRNA-synt_2b"/>
    <property type="match status" value="1"/>
</dbReference>
<comment type="caution">
    <text evidence="13">Lacks conserved residue(s) required for the propagation of feature annotation.</text>
</comment>
<comment type="catalytic activity">
    <reaction evidence="12 13">
        <text>tRNA(Thr) + L-threonine + ATP = L-threonyl-tRNA(Thr) + AMP + diphosphate + H(+)</text>
        <dbReference type="Rhea" id="RHEA:24624"/>
        <dbReference type="Rhea" id="RHEA-COMP:9670"/>
        <dbReference type="Rhea" id="RHEA-COMP:9704"/>
        <dbReference type="ChEBI" id="CHEBI:15378"/>
        <dbReference type="ChEBI" id="CHEBI:30616"/>
        <dbReference type="ChEBI" id="CHEBI:33019"/>
        <dbReference type="ChEBI" id="CHEBI:57926"/>
        <dbReference type="ChEBI" id="CHEBI:78442"/>
        <dbReference type="ChEBI" id="CHEBI:78534"/>
        <dbReference type="ChEBI" id="CHEBI:456215"/>
        <dbReference type="EC" id="6.1.1.3"/>
    </reaction>
</comment>
<dbReference type="InterPro" id="IPR033728">
    <property type="entry name" value="ThrRS_core"/>
</dbReference>
<dbReference type="PANTHER" id="PTHR11451:SF56">
    <property type="entry name" value="THREONINE--TRNA LIGASE 1"/>
    <property type="match status" value="1"/>
</dbReference>
<evidence type="ECO:0000256" key="13">
    <source>
        <dbReference type="HAMAP-Rule" id="MF_00184"/>
    </source>
</evidence>
<dbReference type="EC" id="6.1.1.3" evidence="13"/>
<comment type="cofactor">
    <cofactor evidence="13">
        <name>Zn(2+)</name>
        <dbReference type="ChEBI" id="CHEBI:29105"/>
    </cofactor>
    <text evidence="13">Binds 1 zinc ion per subunit.</text>
</comment>
<keyword evidence="5 13" id="KW-0479">Metal-binding</keyword>
<evidence type="ECO:0000256" key="12">
    <source>
        <dbReference type="ARBA" id="ARBA00049515"/>
    </source>
</evidence>
<keyword evidence="3 13" id="KW-0820">tRNA-binding</keyword>
<keyword evidence="11 13" id="KW-0030">Aminoacyl-tRNA synthetase</keyword>
<organism evidence="15 16">
    <name type="scientific">Lentisphaera profundi</name>
    <dbReference type="NCBI Taxonomy" id="1658616"/>
    <lineage>
        <taxon>Bacteria</taxon>
        <taxon>Pseudomonadati</taxon>
        <taxon>Lentisphaerota</taxon>
        <taxon>Lentisphaeria</taxon>
        <taxon>Lentisphaerales</taxon>
        <taxon>Lentisphaeraceae</taxon>
        <taxon>Lentisphaera</taxon>
    </lineage>
</organism>
<evidence type="ECO:0000256" key="6">
    <source>
        <dbReference type="ARBA" id="ARBA00022741"/>
    </source>
</evidence>
<dbReference type="Proteomes" id="UP001214250">
    <property type="component" value="Chromosome 2"/>
</dbReference>
<evidence type="ECO:0000256" key="11">
    <source>
        <dbReference type="ARBA" id="ARBA00023146"/>
    </source>
</evidence>
<evidence type="ECO:0000256" key="3">
    <source>
        <dbReference type="ARBA" id="ARBA00022555"/>
    </source>
</evidence>
<sequence>MDENSNLYKIRHSMAHVLAQAVQEVYPKVKLGFGPPIETGFFYDFDFSEEEFSEDKLKEIEKRMRKIIGRKQEFLYSETDLDGAVAKLEELGEGDYKIENVRNLHSRGVEKFSFYENGKFTDLCEGPHVPDTGALPAKAFKLDRVAGAYWLGSEKNKQLTRIYALCYETPEELQEFLERRRIAEQFDHKKLGKELDIYHIDDMVGKGLPLWLPNGTAIRDEIEKYANEMEFRYGYKRVSTPHIAKEELYLTSGHLPHYADSMFPPMEVKEHDNDECTEKFYLKAMNCPHHHLIFKSRPHSYRDLPLRYAEYGTCYRYEKSGELSGLLRVRCMTMNDAHIYMSLDQFESEFRRTMEMYKEFYDTFKLTQYSFRLSVRDDSEKFVGDPALWAKAEALLAKVMDEMEIPYYIGEGEAAFYGPKIDIQFKNLMGREETVSTIQVDFQSGDKFDLKFVDAEGDDQVPVIMHRAPLSTHERFISFLLEYYGGAFPTWCAPVQVCMLPVQESCLEYTNALADELTGDFFRVEVDNSNNTFNKKIRTNTKRKIPMLLIIGEKEVAEGTLTVRRYGSRDQITIPREEFIQSFKAEVKERKMLREPMGSII</sequence>
<dbReference type="InterPro" id="IPR002320">
    <property type="entry name" value="Thr-tRNA-ligase_IIa"/>
</dbReference>
<dbReference type="InterPro" id="IPR012947">
    <property type="entry name" value="tRNA_SAD"/>
</dbReference>
<dbReference type="SUPFAM" id="SSF52954">
    <property type="entry name" value="Class II aaRS ABD-related"/>
    <property type="match status" value="1"/>
</dbReference>
<dbReference type="HAMAP" id="MF_00184">
    <property type="entry name" value="Thr_tRNA_synth"/>
    <property type="match status" value="1"/>
</dbReference>
<dbReference type="Gene3D" id="3.30.54.20">
    <property type="match status" value="1"/>
</dbReference>
<dbReference type="EMBL" id="CP117812">
    <property type="protein sequence ID" value="WDE97518.1"/>
    <property type="molecule type" value="Genomic_DNA"/>
</dbReference>
<comment type="subunit">
    <text evidence="13">Homodimer.</text>
</comment>
<dbReference type="CDD" id="cd00860">
    <property type="entry name" value="ThrRS_anticodon"/>
    <property type="match status" value="1"/>
</dbReference>
<dbReference type="InterPro" id="IPR002314">
    <property type="entry name" value="aa-tRNA-synt_IIb"/>
</dbReference>
<dbReference type="PROSITE" id="PS50862">
    <property type="entry name" value="AA_TRNA_LIGASE_II"/>
    <property type="match status" value="1"/>
</dbReference>
<gene>
    <name evidence="13 15" type="primary">thrS</name>
    <name evidence="15" type="ORF">PQO03_16950</name>
</gene>
<evidence type="ECO:0000256" key="9">
    <source>
        <dbReference type="ARBA" id="ARBA00022884"/>
    </source>
</evidence>
<proteinExistence type="inferred from homology"/>
<evidence type="ECO:0000313" key="16">
    <source>
        <dbReference type="Proteomes" id="UP001214250"/>
    </source>
</evidence>
<dbReference type="PANTHER" id="PTHR11451">
    <property type="entry name" value="THREONINE-TRNA LIGASE"/>
    <property type="match status" value="1"/>
</dbReference>
<evidence type="ECO:0000256" key="7">
    <source>
        <dbReference type="ARBA" id="ARBA00022833"/>
    </source>
</evidence>
<dbReference type="InterPro" id="IPR018163">
    <property type="entry name" value="Thr/Ala-tRNA-synth_IIc_edit"/>
</dbReference>
<evidence type="ECO:0000259" key="14">
    <source>
        <dbReference type="PROSITE" id="PS50862"/>
    </source>
</evidence>
<dbReference type="CDD" id="cd00771">
    <property type="entry name" value="ThrRS_core"/>
    <property type="match status" value="1"/>
</dbReference>
<evidence type="ECO:0000313" key="15">
    <source>
        <dbReference type="EMBL" id="WDE97518.1"/>
    </source>
</evidence>
<dbReference type="InterPro" id="IPR045864">
    <property type="entry name" value="aa-tRNA-synth_II/BPL/LPL"/>
</dbReference>
<keyword evidence="16" id="KW-1185">Reference proteome</keyword>
<dbReference type="SMART" id="SM00863">
    <property type="entry name" value="tRNA_SAD"/>
    <property type="match status" value="1"/>
</dbReference>
<dbReference type="SUPFAM" id="SSF55186">
    <property type="entry name" value="ThrRS/AlaRS common domain"/>
    <property type="match status" value="1"/>
</dbReference>
<dbReference type="InterPro" id="IPR004154">
    <property type="entry name" value="Anticodon-bd"/>
</dbReference>
<keyword evidence="4 13" id="KW-0436">Ligase</keyword>
<dbReference type="Pfam" id="PF03129">
    <property type="entry name" value="HGTP_anticodon"/>
    <property type="match status" value="1"/>
</dbReference>
<feature type="domain" description="Aminoacyl-transfer RNA synthetases class-II family profile" evidence="14">
    <location>
        <begin position="187"/>
        <end position="489"/>
    </location>
</feature>
<name>A0ABY7VTJ4_9BACT</name>
<feature type="binding site" evidence="13">
    <location>
        <position position="338"/>
    </location>
    <ligand>
        <name>Zn(2+)</name>
        <dbReference type="ChEBI" id="CHEBI:29105"/>
        <note>catalytic</note>
    </ligand>
</feature>
<keyword evidence="7 13" id="KW-0862">Zinc</keyword>
<comment type="similarity">
    <text evidence="1 13">Belongs to the class-II aminoacyl-tRNA synthetase family.</text>
</comment>
<feature type="binding site" evidence="13">
    <location>
        <position position="466"/>
    </location>
    <ligand>
        <name>Zn(2+)</name>
        <dbReference type="ChEBI" id="CHEBI:29105"/>
        <note>catalytic</note>
    </ligand>
</feature>
<evidence type="ECO:0000256" key="1">
    <source>
        <dbReference type="ARBA" id="ARBA00008226"/>
    </source>
</evidence>
<comment type="subcellular location">
    <subcellularLocation>
        <location evidence="13">Cytoplasm</location>
    </subcellularLocation>
</comment>
<dbReference type="GO" id="GO:0004829">
    <property type="term" value="F:threonine-tRNA ligase activity"/>
    <property type="evidence" value="ECO:0007669"/>
    <property type="project" value="UniProtKB-EC"/>
</dbReference>